<dbReference type="GO" id="GO:0051015">
    <property type="term" value="F:actin filament binding"/>
    <property type="evidence" value="ECO:0007669"/>
    <property type="project" value="InterPro"/>
</dbReference>
<comment type="caution">
    <text evidence="8">The sequence shown here is derived from an EMBL/GenBank/DDBJ whole genome shotgun (WGS) entry which is preliminary data.</text>
</comment>
<dbReference type="InterPro" id="IPR017997">
    <property type="entry name" value="Vinculin"/>
</dbReference>
<evidence type="ECO:0000256" key="7">
    <source>
        <dbReference type="SAM" id="MobiDB-lite"/>
    </source>
</evidence>
<keyword evidence="5" id="KW-0009">Actin-binding</keyword>
<organism evidence="8 9">
    <name type="scientific">Pocillopora meandrina</name>
    <dbReference type="NCBI Taxonomy" id="46732"/>
    <lineage>
        <taxon>Eukaryota</taxon>
        <taxon>Metazoa</taxon>
        <taxon>Cnidaria</taxon>
        <taxon>Anthozoa</taxon>
        <taxon>Hexacorallia</taxon>
        <taxon>Scleractinia</taxon>
        <taxon>Astrocoeniina</taxon>
        <taxon>Pocilloporidae</taxon>
        <taxon>Pocillopora</taxon>
    </lineage>
</organism>
<evidence type="ECO:0000256" key="2">
    <source>
        <dbReference type="ARBA" id="ARBA00008376"/>
    </source>
</evidence>
<comment type="similarity">
    <text evidence="2">Belongs to the vinculin/alpha-catenin family.</text>
</comment>
<dbReference type="GO" id="GO:0007155">
    <property type="term" value="P:cell adhesion"/>
    <property type="evidence" value="ECO:0007669"/>
    <property type="project" value="InterPro"/>
</dbReference>
<evidence type="ECO:0000256" key="4">
    <source>
        <dbReference type="ARBA" id="ARBA00022490"/>
    </source>
</evidence>
<protein>
    <recommendedName>
        <fullName evidence="3">Vinculin</fullName>
    </recommendedName>
</protein>
<keyword evidence="6" id="KW-0175">Coiled coil</keyword>
<keyword evidence="4" id="KW-0963">Cytoplasm</keyword>
<evidence type="ECO:0000313" key="9">
    <source>
        <dbReference type="Proteomes" id="UP001159428"/>
    </source>
</evidence>
<reference evidence="8 9" key="1">
    <citation type="submission" date="2022-05" db="EMBL/GenBank/DDBJ databases">
        <authorList>
            <consortium name="Genoscope - CEA"/>
            <person name="William W."/>
        </authorList>
    </citation>
    <scope>NUCLEOTIDE SEQUENCE [LARGE SCALE GENOMIC DNA]</scope>
</reference>
<feature type="coiled-coil region" evidence="6">
    <location>
        <begin position="348"/>
        <end position="375"/>
    </location>
</feature>
<keyword evidence="9" id="KW-1185">Reference proteome</keyword>
<feature type="compositionally biased region" description="Pro residues" evidence="7">
    <location>
        <begin position="766"/>
        <end position="789"/>
    </location>
</feature>
<dbReference type="PANTHER" id="PTHR46180">
    <property type="entry name" value="VINCULIN"/>
    <property type="match status" value="1"/>
</dbReference>
<evidence type="ECO:0000256" key="6">
    <source>
        <dbReference type="SAM" id="Coils"/>
    </source>
</evidence>
<evidence type="ECO:0000313" key="8">
    <source>
        <dbReference type="EMBL" id="CAH3118618.1"/>
    </source>
</evidence>
<dbReference type="AlphaFoldDB" id="A0AAU9WM96"/>
<proteinExistence type="inferred from homology"/>
<dbReference type="GO" id="GO:0005737">
    <property type="term" value="C:cytoplasm"/>
    <property type="evidence" value="ECO:0007669"/>
    <property type="project" value="UniProtKB-SubCell"/>
</dbReference>
<dbReference type="EMBL" id="CALNXJ010000016">
    <property type="protein sequence ID" value="CAH3118618.1"/>
    <property type="molecule type" value="Genomic_DNA"/>
</dbReference>
<evidence type="ECO:0000256" key="5">
    <source>
        <dbReference type="ARBA" id="ARBA00023203"/>
    </source>
</evidence>
<dbReference type="Pfam" id="PF01044">
    <property type="entry name" value="Vinculin"/>
    <property type="match status" value="1"/>
</dbReference>
<dbReference type="InterPro" id="IPR006077">
    <property type="entry name" value="Vinculin/catenin"/>
</dbReference>
<dbReference type="Proteomes" id="UP001159428">
    <property type="component" value="Unassembled WGS sequence"/>
</dbReference>
<dbReference type="PRINTS" id="PR00806">
    <property type="entry name" value="VINCULIN"/>
</dbReference>
<name>A0AAU9WM96_9CNID</name>
<dbReference type="Gene3D" id="1.20.120.230">
    <property type="entry name" value="Alpha-catenin/vinculin-like"/>
    <property type="match status" value="4"/>
</dbReference>
<feature type="coiled-coil region" evidence="6">
    <location>
        <begin position="432"/>
        <end position="488"/>
    </location>
</feature>
<dbReference type="Gene3D" id="1.20.120.810">
    <property type="entry name" value="Vinculin, Vh2 four-helix bundle"/>
    <property type="match status" value="2"/>
</dbReference>
<accession>A0AAU9WM96</accession>
<evidence type="ECO:0000256" key="3">
    <source>
        <dbReference type="ARBA" id="ARBA00014125"/>
    </source>
</evidence>
<evidence type="ECO:0000256" key="1">
    <source>
        <dbReference type="ARBA" id="ARBA00004496"/>
    </source>
</evidence>
<feature type="region of interest" description="Disordered" evidence="7">
    <location>
        <begin position="729"/>
        <end position="798"/>
    </location>
</feature>
<dbReference type="InterPro" id="IPR036723">
    <property type="entry name" value="Alpha-catenin/vinculin-like_sf"/>
</dbReference>
<sequence length="971" mass="106965">MPVFHTKTIESILEPVAQQVSTLIILHEEAEDGKAMPDLALPVRTVGAAVENLVKVGRETASSSKDQILKQEMPLAFKRVEESSIFLVEASQILRRDPFSPEARKKLIDGARGILSGTSALLLTFDEAEVRKILKVCKGVLEYLAVSEVVESMEELVTFVKNLTPGITEMAKKVEGRIEELTHQVHADMLRKSLNTVKAMSTQLITAIKTFVLTVQRGGQNIPEAQEYRNYVVGKMSFEISEIIRVLQYTTYEEEGGDDPLNDMKKAMSLFDSNMGPALKWVNTPTESAGGLGEKAVKECITQGRKFADASQGPDKGRIRKVCDDLDRLMGDLAEMRRLGKGTAPEGLKLNREVAQQLEDLNQEMQNAMLGQESSGVRRPANTFVGKMDQVHQWVNTPSSDPAGLGERAIRECIDQGRATADKCSGPERSAILKLCDELDQLTDELANLKRRGMGNSPQAAATAQKIERKLEELNDKLQNAITAQVAEDFMDTTTNLKQLEKAARAPPDEPGREAEFENKAGAFEHQANQIANTAIQLANAGGNTNRRLLDQIRQNAEELKEWTPQVSHVAKILLDYGKYSPGDVPAVSVHFENVRDIWKEKMQTLTNLVDSATDTSKFIEACEEAINRDAEMCSAAMEQGNPQLVISKSSNIARRAKRVVDVAEAEMENSLDPDYAAKMAAAKDNLGQCITPLVIDAKAVATNPSDRKAQGKLRDSTRKLQDAVHGVRVIVTGSSQPEEEEEDFPPPPPDISGLTIAVTQAPVQEVPPPRPPLPQETAQPPPRPPPPSDEMKEVQSVLEQPPEDNRMAMAAHHLHREALKWEEEGNELIQAAKRMAVLFAKMSQFMREEEDGQPQRSKKELIALAKEIAAASKEVSNYSARIAKDCPDKRVAQTLKQTIERIPTISTQLKIVATVKATMIGADDPKADWEATETLVGCAENLMGAVRQAVKETEAASVKMRSVANNWKKR</sequence>
<dbReference type="SUPFAM" id="SSF47220">
    <property type="entry name" value="alpha-catenin/vinculin-like"/>
    <property type="match status" value="6"/>
</dbReference>
<gene>
    <name evidence="8" type="ORF">PMEA_00007414</name>
</gene>
<comment type="subcellular location">
    <subcellularLocation>
        <location evidence="1">Cytoplasm</location>
    </subcellularLocation>
</comment>